<evidence type="ECO:0000313" key="3">
    <source>
        <dbReference type="Proteomes" id="UP000268014"/>
    </source>
</evidence>
<evidence type="ECO:0000313" key="2">
    <source>
        <dbReference type="EMBL" id="VDO32237.1"/>
    </source>
</evidence>
<keyword evidence="1" id="KW-0812">Transmembrane</keyword>
<keyword evidence="3" id="KW-1185">Reference proteome</keyword>
<reference evidence="2 3" key="1">
    <citation type="submission" date="2018-11" db="EMBL/GenBank/DDBJ databases">
        <authorList>
            <consortium name="Pathogen Informatics"/>
        </authorList>
    </citation>
    <scope>NUCLEOTIDE SEQUENCE [LARGE SCALE GENOMIC DNA]</scope>
    <source>
        <strain evidence="2 3">MHpl1</strain>
    </source>
</reference>
<accession>A0A3P7VBE4</accession>
<gene>
    <name evidence="2" type="ORF">HPLM_LOCUS7542</name>
</gene>
<dbReference type="Proteomes" id="UP000268014">
    <property type="component" value="Unassembled WGS sequence"/>
</dbReference>
<dbReference type="AlphaFoldDB" id="A0A3P7VBE4"/>
<evidence type="ECO:0000256" key="1">
    <source>
        <dbReference type="SAM" id="Phobius"/>
    </source>
</evidence>
<keyword evidence="1" id="KW-0472">Membrane</keyword>
<feature type="transmembrane region" description="Helical" evidence="1">
    <location>
        <begin position="12"/>
        <end position="33"/>
    </location>
</feature>
<name>A0A3P7VBE4_HAEPC</name>
<dbReference type="EMBL" id="UZAF01016682">
    <property type="protein sequence ID" value="VDO32237.1"/>
    <property type="molecule type" value="Genomic_DNA"/>
</dbReference>
<sequence length="54" mass="5603">MIASMKKASFFFKPWGVVVVGTVVVVTVVGGGVGGRTSFVFQATVSDVPKSPSR</sequence>
<organism evidence="2 3">
    <name type="scientific">Haemonchus placei</name>
    <name type="common">Barber's pole worm</name>
    <dbReference type="NCBI Taxonomy" id="6290"/>
    <lineage>
        <taxon>Eukaryota</taxon>
        <taxon>Metazoa</taxon>
        <taxon>Ecdysozoa</taxon>
        <taxon>Nematoda</taxon>
        <taxon>Chromadorea</taxon>
        <taxon>Rhabditida</taxon>
        <taxon>Rhabditina</taxon>
        <taxon>Rhabditomorpha</taxon>
        <taxon>Strongyloidea</taxon>
        <taxon>Trichostrongylidae</taxon>
        <taxon>Haemonchus</taxon>
    </lineage>
</organism>
<proteinExistence type="predicted"/>
<keyword evidence="1" id="KW-1133">Transmembrane helix</keyword>
<protein>
    <submittedName>
        <fullName evidence="2">Uncharacterized protein</fullName>
    </submittedName>
</protein>